<protein>
    <recommendedName>
        <fullName evidence="3">Resolvase/invertase-type recombinase catalytic domain-containing protein</fullName>
    </recommendedName>
</protein>
<keyword evidence="1" id="KW-0238">DNA-binding</keyword>
<gene>
    <name evidence="4" type="ORF">Phou_017100</name>
</gene>
<dbReference type="SMART" id="SM00857">
    <property type="entry name" value="Resolvase"/>
    <property type="match status" value="1"/>
</dbReference>
<feature type="domain" description="Resolvase/invertase-type recombinase catalytic" evidence="3">
    <location>
        <begin position="11"/>
        <end position="172"/>
    </location>
</feature>
<dbReference type="EMBL" id="BLPF01000001">
    <property type="protein sequence ID" value="GFJ77530.1"/>
    <property type="molecule type" value="Genomic_DNA"/>
</dbReference>
<dbReference type="GO" id="GO:0000150">
    <property type="term" value="F:DNA strand exchange activity"/>
    <property type="evidence" value="ECO:0007669"/>
    <property type="project" value="InterPro"/>
</dbReference>
<accession>A0A6V8K1R9</accession>
<proteinExistence type="predicted"/>
<comment type="caution">
    <text evidence="4">The sequence shown here is derived from an EMBL/GenBank/DDBJ whole genome shotgun (WGS) entry which is preliminary data.</text>
</comment>
<evidence type="ECO:0000313" key="5">
    <source>
        <dbReference type="Proteomes" id="UP000482800"/>
    </source>
</evidence>
<keyword evidence="2" id="KW-0233">DNA recombination</keyword>
<dbReference type="InterPro" id="IPR006119">
    <property type="entry name" value="Resolv_N"/>
</dbReference>
<dbReference type="SUPFAM" id="SSF53041">
    <property type="entry name" value="Resolvase-like"/>
    <property type="match status" value="1"/>
</dbReference>
<evidence type="ECO:0000256" key="2">
    <source>
        <dbReference type="ARBA" id="ARBA00023172"/>
    </source>
</evidence>
<evidence type="ECO:0000259" key="3">
    <source>
        <dbReference type="SMART" id="SM00857"/>
    </source>
</evidence>
<dbReference type="Gene3D" id="3.40.50.1390">
    <property type="entry name" value="Resolvase, N-terminal catalytic domain"/>
    <property type="match status" value="1"/>
</dbReference>
<dbReference type="PANTHER" id="PTHR30461">
    <property type="entry name" value="DNA-INVERTASE FROM LAMBDOID PROPHAGE"/>
    <property type="match status" value="1"/>
</dbReference>
<dbReference type="CDD" id="cd00338">
    <property type="entry name" value="Ser_Recombinase"/>
    <property type="match status" value="1"/>
</dbReference>
<keyword evidence="5" id="KW-1185">Reference proteome</keyword>
<evidence type="ECO:0000313" key="4">
    <source>
        <dbReference type="EMBL" id="GFJ77530.1"/>
    </source>
</evidence>
<evidence type="ECO:0000256" key="1">
    <source>
        <dbReference type="ARBA" id="ARBA00023125"/>
    </source>
</evidence>
<sequence>MSIADRRGLGFLGAIRLSRHRGEADPSTAPERQEASITQAAAEERGQVVGWARDLDVSAGLVSPFERPDLGQWLRERPDEFDGIIWSRFDRALRSMADLHELAKWAADRRKIIMFASGPAGGLLKLDLRAGPLDAVTHLILTILAFAAQMEWQEIRERNRDAAAHMRQLGRWRGEFHRIT</sequence>
<dbReference type="AlphaFoldDB" id="A0A6V8K1R9"/>
<dbReference type="GO" id="GO:0003677">
    <property type="term" value="F:DNA binding"/>
    <property type="evidence" value="ECO:0007669"/>
    <property type="project" value="UniProtKB-KW"/>
</dbReference>
<reference evidence="4 5" key="1">
    <citation type="submission" date="2020-03" db="EMBL/GenBank/DDBJ databases">
        <title>Whole genome shotgun sequence of Phytohabitans houttuyneae NBRC 108639.</title>
        <authorList>
            <person name="Komaki H."/>
            <person name="Tamura T."/>
        </authorList>
    </citation>
    <scope>NUCLEOTIDE SEQUENCE [LARGE SCALE GENOMIC DNA]</scope>
    <source>
        <strain evidence="4 5">NBRC 108639</strain>
    </source>
</reference>
<name>A0A6V8K1R9_9ACTN</name>
<dbReference type="Pfam" id="PF00239">
    <property type="entry name" value="Resolvase"/>
    <property type="match status" value="1"/>
</dbReference>
<organism evidence="4 5">
    <name type="scientific">Phytohabitans houttuyneae</name>
    <dbReference type="NCBI Taxonomy" id="1076126"/>
    <lineage>
        <taxon>Bacteria</taxon>
        <taxon>Bacillati</taxon>
        <taxon>Actinomycetota</taxon>
        <taxon>Actinomycetes</taxon>
        <taxon>Micromonosporales</taxon>
        <taxon>Micromonosporaceae</taxon>
    </lineage>
</organism>
<dbReference type="Proteomes" id="UP000482800">
    <property type="component" value="Unassembled WGS sequence"/>
</dbReference>
<dbReference type="InterPro" id="IPR036162">
    <property type="entry name" value="Resolvase-like_N_sf"/>
</dbReference>
<reference evidence="4 5" key="2">
    <citation type="submission" date="2020-03" db="EMBL/GenBank/DDBJ databases">
        <authorList>
            <person name="Ichikawa N."/>
            <person name="Kimura A."/>
            <person name="Kitahashi Y."/>
            <person name="Uohara A."/>
        </authorList>
    </citation>
    <scope>NUCLEOTIDE SEQUENCE [LARGE SCALE GENOMIC DNA]</scope>
    <source>
        <strain evidence="4 5">NBRC 108639</strain>
    </source>
</reference>
<dbReference type="InterPro" id="IPR050639">
    <property type="entry name" value="SSR_resolvase"/>
</dbReference>
<dbReference type="PANTHER" id="PTHR30461:SF2">
    <property type="entry name" value="SERINE RECOMBINASE PINE-RELATED"/>
    <property type="match status" value="1"/>
</dbReference>